<name>A0A0G4EJX3_VITBC</name>
<sequence length="178" mass="19715">MGQNGSCDGCCDDSSKINVIFRVQASDCTEKGETLAILGTRGVLGGGEVGQALRMEERRDGEWAAMVRLDAGPVEYIYVNLEKDGSVKYEAGGKPVRHCRRLMMVPEGPGLLIQDDIIGEADGPPPVRIQPLVGRHKPKKDRGTQTPRKPLEWLIYPIMEDSPEYVTLVHEFWPHMGE</sequence>
<feature type="domain" description="CBM20" evidence="1">
    <location>
        <begin position="11"/>
        <end position="120"/>
    </location>
</feature>
<dbReference type="InterPro" id="IPR002044">
    <property type="entry name" value="CBM20"/>
</dbReference>
<keyword evidence="3" id="KW-1185">Reference proteome</keyword>
<protein>
    <recommendedName>
        <fullName evidence="1">CBM20 domain-containing protein</fullName>
    </recommendedName>
</protein>
<evidence type="ECO:0000259" key="1">
    <source>
        <dbReference type="PROSITE" id="PS51166"/>
    </source>
</evidence>
<dbReference type="SUPFAM" id="SSF49452">
    <property type="entry name" value="Starch-binding domain-like"/>
    <property type="match status" value="1"/>
</dbReference>
<accession>A0A0G4EJX3</accession>
<gene>
    <name evidence="2" type="ORF">Vbra_20465</name>
</gene>
<evidence type="ECO:0000313" key="2">
    <source>
        <dbReference type="EMBL" id="CEL97052.1"/>
    </source>
</evidence>
<dbReference type="InParanoid" id="A0A0G4EJX3"/>
<dbReference type="InterPro" id="IPR013784">
    <property type="entry name" value="Carb-bd-like_fold"/>
</dbReference>
<evidence type="ECO:0000313" key="3">
    <source>
        <dbReference type="Proteomes" id="UP000041254"/>
    </source>
</evidence>
<dbReference type="PROSITE" id="PS51166">
    <property type="entry name" value="CBM20"/>
    <property type="match status" value="1"/>
</dbReference>
<dbReference type="SMART" id="SM01065">
    <property type="entry name" value="CBM_2"/>
    <property type="match status" value="1"/>
</dbReference>
<dbReference type="InterPro" id="IPR013783">
    <property type="entry name" value="Ig-like_fold"/>
</dbReference>
<dbReference type="Pfam" id="PF00686">
    <property type="entry name" value="CBM_20"/>
    <property type="match status" value="1"/>
</dbReference>
<proteinExistence type="predicted"/>
<reference evidence="2 3" key="1">
    <citation type="submission" date="2014-11" db="EMBL/GenBank/DDBJ databases">
        <authorList>
            <person name="Zhu J."/>
            <person name="Qi W."/>
            <person name="Song R."/>
        </authorList>
    </citation>
    <scope>NUCLEOTIDE SEQUENCE [LARGE SCALE GENOMIC DNA]</scope>
</reference>
<dbReference type="VEuPathDB" id="CryptoDB:Vbra_20465"/>
<dbReference type="Gene3D" id="2.60.40.10">
    <property type="entry name" value="Immunoglobulins"/>
    <property type="match status" value="1"/>
</dbReference>
<dbReference type="AlphaFoldDB" id="A0A0G4EJX3"/>
<dbReference type="EMBL" id="CDMY01000252">
    <property type="protein sequence ID" value="CEL97052.1"/>
    <property type="molecule type" value="Genomic_DNA"/>
</dbReference>
<dbReference type="GO" id="GO:2001070">
    <property type="term" value="F:starch binding"/>
    <property type="evidence" value="ECO:0007669"/>
    <property type="project" value="InterPro"/>
</dbReference>
<organism evidence="2 3">
    <name type="scientific">Vitrella brassicaformis (strain CCMP3155)</name>
    <dbReference type="NCBI Taxonomy" id="1169540"/>
    <lineage>
        <taxon>Eukaryota</taxon>
        <taxon>Sar</taxon>
        <taxon>Alveolata</taxon>
        <taxon>Colpodellida</taxon>
        <taxon>Vitrellaceae</taxon>
        <taxon>Vitrella</taxon>
    </lineage>
</organism>
<dbReference type="Proteomes" id="UP000041254">
    <property type="component" value="Unassembled WGS sequence"/>
</dbReference>